<dbReference type="PhylomeDB" id="B4GHU5"/>
<comment type="similarity">
    <text evidence="1">Belongs to the sulfotransferase 1 family.</text>
</comment>
<dbReference type="Gene3D" id="3.40.50.300">
    <property type="entry name" value="P-loop containing nucleotide triphosphate hydrolases"/>
    <property type="match status" value="1"/>
</dbReference>
<proteinExistence type="inferred from homology"/>
<keyword evidence="2" id="KW-0808">Transferase</keyword>
<keyword evidence="5" id="KW-1185">Reference proteome</keyword>
<dbReference type="GO" id="GO:0042742">
    <property type="term" value="P:defense response to bacterium"/>
    <property type="evidence" value="ECO:0007669"/>
    <property type="project" value="EnsemblMetazoa"/>
</dbReference>
<evidence type="ECO:0000313" key="5">
    <source>
        <dbReference type="Proteomes" id="UP000008744"/>
    </source>
</evidence>
<organism evidence="5">
    <name type="scientific">Drosophila persimilis</name>
    <name type="common">Fruit fly</name>
    <dbReference type="NCBI Taxonomy" id="7234"/>
    <lineage>
        <taxon>Eukaryota</taxon>
        <taxon>Metazoa</taxon>
        <taxon>Ecdysozoa</taxon>
        <taxon>Arthropoda</taxon>
        <taxon>Hexapoda</taxon>
        <taxon>Insecta</taxon>
        <taxon>Pterygota</taxon>
        <taxon>Neoptera</taxon>
        <taxon>Endopterygota</taxon>
        <taxon>Diptera</taxon>
        <taxon>Brachycera</taxon>
        <taxon>Muscomorpha</taxon>
        <taxon>Ephydroidea</taxon>
        <taxon>Drosophilidae</taxon>
        <taxon>Drosophila</taxon>
        <taxon>Sophophora</taxon>
    </lineage>
</organism>
<dbReference type="OrthoDB" id="205623at2759"/>
<dbReference type="SUPFAM" id="SSF52540">
    <property type="entry name" value="P-loop containing nucleoside triphosphate hydrolases"/>
    <property type="match status" value="1"/>
</dbReference>
<evidence type="ECO:0000256" key="2">
    <source>
        <dbReference type="ARBA" id="ARBA00022679"/>
    </source>
</evidence>
<dbReference type="OMA" id="DVWVVTL"/>
<dbReference type="EMBL" id="CH479183">
    <property type="protein sequence ID" value="EDW36065.1"/>
    <property type="molecule type" value="Genomic_DNA"/>
</dbReference>
<dbReference type="GO" id="GO:0008146">
    <property type="term" value="F:sulfotransferase activity"/>
    <property type="evidence" value="ECO:0007669"/>
    <property type="project" value="EnsemblMetazoa"/>
</dbReference>
<dbReference type="GO" id="GO:0006805">
    <property type="term" value="P:xenobiotic metabolic process"/>
    <property type="evidence" value="ECO:0007669"/>
    <property type="project" value="EnsemblMetazoa"/>
</dbReference>
<gene>
    <name evidence="4" type="primary">Dper\GL16877</name>
    <name evidence="4" type="ORF">Dper_GL16877</name>
</gene>
<feature type="domain" description="Sulfotransferase" evidence="3">
    <location>
        <begin position="45"/>
        <end position="296"/>
    </location>
</feature>
<dbReference type="eggNOG" id="KOG1584">
    <property type="taxonomic scope" value="Eukaryota"/>
</dbReference>
<dbReference type="Proteomes" id="UP000008744">
    <property type="component" value="Unassembled WGS sequence"/>
</dbReference>
<evidence type="ECO:0000256" key="1">
    <source>
        <dbReference type="ARBA" id="ARBA00005771"/>
    </source>
</evidence>
<dbReference type="HOGENOM" id="CLU_027239_1_1_1"/>
<protein>
    <submittedName>
        <fullName evidence="4">GL16877</fullName>
    </submittedName>
</protein>
<dbReference type="PANTHER" id="PTHR11783">
    <property type="entry name" value="SULFOTRANSFERASE SULT"/>
    <property type="match status" value="1"/>
</dbReference>
<accession>B4GHU5</accession>
<dbReference type="GO" id="GO:0051923">
    <property type="term" value="P:sulfation"/>
    <property type="evidence" value="ECO:0007669"/>
    <property type="project" value="EnsemblMetazoa"/>
</dbReference>
<evidence type="ECO:0000259" key="3">
    <source>
        <dbReference type="Pfam" id="PF00685"/>
    </source>
</evidence>
<dbReference type="AlphaFoldDB" id="B4GHU5"/>
<dbReference type="Pfam" id="PF00685">
    <property type="entry name" value="Sulfotransfer_1"/>
    <property type="match status" value="1"/>
</dbReference>
<dbReference type="KEGG" id="dpe:6592524"/>
<evidence type="ECO:0000313" key="4">
    <source>
        <dbReference type="EMBL" id="EDW36065.1"/>
    </source>
</evidence>
<dbReference type="InterPro" id="IPR027417">
    <property type="entry name" value="P-loop_NTPase"/>
</dbReference>
<dbReference type="InterPro" id="IPR000863">
    <property type="entry name" value="Sulfotransferase_dom"/>
</dbReference>
<reference evidence="4 5" key="1">
    <citation type="journal article" date="2007" name="Nature">
        <title>Evolution of genes and genomes on the Drosophila phylogeny.</title>
        <authorList>
            <consortium name="Drosophila 12 Genomes Consortium"/>
            <person name="Clark A.G."/>
            <person name="Eisen M.B."/>
            <person name="Smith D.R."/>
            <person name="Bergman C.M."/>
            <person name="Oliver B."/>
            <person name="Markow T.A."/>
            <person name="Kaufman T.C."/>
            <person name="Kellis M."/>
            <person name="Gelbart W."/>
            <person name="Iyer V.N."/>
            <person name="Pollard D.A."/>
            <person name="Sackton T.B."/>
            <person name="Larracuente A.M."/>
            <person name="Singh N.D."/>
            <person name="Abad J.P."/>
            <person name="Abt D.N."/>
            <person name="Adryan B."/>
            <person name="Aguade M."/>
            <person name="Akashi H."/>
            <person name="Anderson W.W."/>
            <person name="Aquadro C.F."/>
            <person name="Ardell D.H."/>
            <person name="Arguello R."/>
            <person name="Artieri C.G."/>
            <person name="Barbash D.A."/>
            <person name="Barker D."/>
            <person name="Barsanti P."/>
            <person name="Batterham P."/>
            <person name="Batzoglou S."/>
            <person name="Begun D."/>
            <person name="Bhutkar A."/>
            <person name="Blanco E."/>
            <person name="Bosak S.A."/>
            <person name="Bradley R.K."/>
            <person name="Brand A.D."/>
            <person name="Brent M.R."/>
            <person name="Brooks A.N."/>
            <person name="Brown R.H."/>
            <person name="Butlin R.K."/>
            <person name="Caggese C."/>
            <person name="Calvi B.R."/>
            <person name="Bernardo de Carvalho A."/>
            <person name="Caspi A."/>
            <person name="Castrezana S."/>
            <person name="Celniker S.E."/>
            <person name="Chang J.L."/>
            <person name="Chapple C."/>
            <person name="Chatterji S."/>
            <person name="Chinwalla A."/>
            <person name="Civetta A."/>
            <person name="Clifton S.W."/>
            <person name="Comeron J.M."/>
            <person name="Costello J.C."/>
            <person name="Coyne J.A."/>
            <person name="Daub J."/>
            <person name="David R.G."/>
            <person name="Delcher A.L."/>
            <person name="Delehaunty K."/>
            <person name="Do C.B."/>
            <person name="Ebling H."/>
            <person name="Edwards K."/>
            <person name="Eickbush T."/>
            <person name="Evans J.D."/>
            <person name="Filipski A."/>
            <person name="Findeiss S."/>
            <person name="Freyhult E."/>
            <person name="Fulton L."/>
            <person name="Fulton R."/>
            <person name="Garcia A.C."/>
            <person name="Gardiner A."/>
            <person name="Garfield D.A."/>
            <person name="Garvin B.E."/>
            <person name="Gibson G."/>
            <person name="Gilbert D."/>
            <person name="Gnerre S."/>
            <person name="Godfrey J."/>
            <person name="Good R."/>
            <person name="Gotea V."/>
            <person name="Gravely B."/>
            <person name="Greenberg A.J."/>
            <person name="Griffiths-Jones S."/>
            <person name="Gross S."/>
            <person name="Guigo R."/>
            <person name="Gustafson E.A."/>
            <person name="Haerty W."/>
            <person name="Hahn M.W."/>
            <person name="Halligan D.L."/>
            <person name="Halpern A.L."/>
            <person name="Halter G.M."/>
            <person name="Han M.V."/>
            <person name="Heger A."/>
            <person name="Hillier L."/>
            <person name="Hinrichs A.S."/>
            <person name="Holmes I."/>
            <person name="Hoskins R.A."/>
            <person name="Hubisz M.J."/>
            <person name="Hultmark D."/>
            <person name="Huntley M.A."/>
            <person name="Jaffe D.B."/>
            <person name="Jagadeeshan S."/>
            <person name="Jeck W.R."/>
            <person name="Johnson J."/>
            <person name="Jones C.D."/>
            <person name="Jordan W.C."/>
            <person name="Karpen G.H."/>
            <person name="Kataoka E."/>
            <person name="Keightley P.D."/>
            <person name="Kheradpour P."/>
            <person name="Kirkness E.F."/>
            <person name="Koerich L.B."/>
            <person name="Kristiansen K."/>
            <person name="Kudrna D."/>
            <person name="Kulathinal R.J."/>
            <person name="Kumar S."/>
            <person name="Kwok R."/>
            <person name="Lander E."/>
            <person name="Langley C.H."/>
            <person name="Lapoint R."/>
            <person name="Lazzaro B.P."/>
            <person name="Lee S.J."/>
            <person name="Levesque L."/>
            <person name="Li R."/>
            <person name="Lin C.F."/>
            <person name="Lin M.F."/>
            <person name="Lindblad-Toh K."/>
            <person name="Llopart A."/>
            <person name="Long M."/>
            <person name="Low L."/>
            <person name="Lozovsky E."/>
            <person name="Lu J."/>
            <person name="Luo M."/>
            <person name="Machado C.A."/>
            <person name="Makalowski W."/>
            <person name="Marzo M."/>
            <person name="Matsuda M."/>
            <person name="Matzkin L."/>
            <person name="McAllister B."/>
            <person name="McBride C.S."/>
            <person name="McKernan B."/>
            <person name="McKernan K."/>
            <person name="Mendez-Lago M."/>
            <person name="Minx P."/>
            <person name="Mollenhauer M.U."/>
            <person name="Montooth K."/>
            <person name="Mount S.M."/>
            <person name="Mu X."/>
            <person name="Myers E."/>
            <person name="Negre B."/>
            <person name="Newfeld S."/>
            <person name="Nielsen R."/>
            <person name="Noor M.A."/>
            <person name="O'Grady P."/>
            <person name="Pachter L."/>
            <person name="Papaceit M."/>
            <person name="Parisi M.J."/>
            <person name="Parisi M."/>
            <person name="Parts L."/>
            <person name="Pedersen J.S."/>
            <person name="Pesole G."/>
            <person name="Phillippy A.M."/>
            <person name="Ponting C.P."/>
            <person name="Pop M."/>
            <person name="Porcelli D."/>
            <person name="Powell J.R."/>
            <person name="Prohaska S."/>
            <person name="Pruitt K."/>
            <person name="Puig M."/>
            <person name="Quesneville H."/>
            <person name="Ram K.R."/>
            <person name="Rand D."/>
            <person name="Rasmussen M.D."/>
            <person name="Reed L.K."/>
            <person name="Reenan R."/>
            <person name="Reily A."/>
            <person name="Remington K.A."/>
            <person name="Rieger T.T."/>
            <person name="Ritchie M.G."/>
            <person name="Robin C."/>
            <person name="Rogers Y.H."/>
            <person name="Rohde C."/>
            <person name="Rozas J."/>
            <person name="Rubenfield M.J."/>
            <person name="Ruiz A."/>
            <person name="Russo S."/>
            <person name="Salzberg S.L."/>
            <person name="Sanchez-Gracia A."/>
            <person name="Saranga D.J."/>
            <person name="Sato H."/>
            <person name="Schaeffer S.W."/>
            <person name="Schatz M.C."/>
            <person name="Schlenke T."/>
            <person name="Schwartz R."/>
            <person name="Segarra C."/>
            <person name="Singh R.S."/>
            <person name="Sirot L."/>
            <person name="Sirota M."/>
            <person name="Sisneros N.B."/>
            <person name="Smith C.D."/>
            <person name="Smith T.F."/>
            <person name="Spieth J."/>
            <person name="Stage D.E."/>
            <person name="Stark A."/>
            <person name="Stephan W."/>
            <person name="Strausberg R.L."/>
            <person name="Strempel S."/>
            <person name="Sturgill D."/>
            <person name="Sutton G."/>
            <person name="Sutton G.G."/>
            <person name="Tao W."/>
            <person name="Teichmann S."/>
            <person name="Tobari Y.N."/>
            <person name="Tomimura Y."/>
            <person name="Tsolas J.M."/>
            <person name="Valente V.L."/>
            <person name="Venter E."/>
            <person name="Venter J.C."/>
            <person name="Vicario S."/>
            <person name="Vieira F.G."/>
            <person name="Vilella A.J."/>
            <person name="Villasante A."/>
            <person name="Walenz B."/>
            <person name="Wang J."/>
            <person name="Wasserman M."/>
            <person name="Watts T."/>
            <person name="Wilson D."/>
            <person name="Wilson R.K."/>
            <person name="Wing R.A."/>
            <person name="Wolfner M.F."/>
            <person name="Wong A."/>
            <person name="Wong G.K."/>
            <person name="Wu C.I."/>
            <person name="Wu G."/>
            <person name="Yamamoto D."/>
            <person name="Yang H.P."/>
            <person name="Yang S.P."/>
            <person name="Yorke J.A."/>
            <person name="Yoshida K."/>
            <person name="Zdobnov E."/>
            <person name="Zhang P."/>
            <person name="Zhang Y."/>
            <person name="Zimin A.V."/>
            <person name="Baldwin J."/>
            <person name="Abdouelleil A."/>
            <person name="Abdulkadir J."/>
            <person name="Abebe A."/>
            <person name="Abera B."/>
            <person name="Abreu J."/>
            <person name="Acer S.C."/>
            <person name="Aftuck L."/>
            <person name="Alexander A."/>
            <person name="An P."/>
            <person name="Anderson E."/>
            <person name="Anderson S."/>
            <person name="Arachi H."/>
            <person name="Azer M."/>
            <person name="Bachantsang P."/>
            <person name="Barry A."/>
            <person name="Bayul T."/>
            <person name="Berlin A."/>
            <person name="Bessette D."/>
            <person name="Bloom T."/>
            <person name="Blye J."/>
            <person name="Boguslavskiy L."/>
            <person name="Bonnet C."/>
            <person name="Boukhgalter B."/>
            <person name="Bourzgui I."/>
            <person name="Brown A."/>
            <person name="Cahill P."/>
            <person name="Channer S."/>
            <person name="Cheshatsang Y."/>
            <person name="Chuda L."/>
            <person name="Citroen M."/>
            <person name="Collymore A."/>
            <person name="Cooke P."/>
            <person name="Costello M."/>
            <person name="D'Aco K."/>
            <person name="Daza R."/>
            <person name="De Haan G."/>
            <person name="DeGray S."/>
            <person name="DeMaso C."/>
            <person name="Dhargay N."/>
            <person name="Dooley K."/>
            <person name="Dooley E."/>
            <person name="Doricent M."/>
            <person name="Dorje P."/>
            <person name="Dorjee K."/>
            <person name="Dupes A."/>
            <person name="Elong R."/>
            <person name="Falk J."/>
            <person name="Farina A."/>
            <person name="Faro S."/>
            <person name="Ferguson D."/>
            <person name="Fisher S."/>
            <person name="Foley C.D."/>
            <person name="Franke A."/>
            <person name="Friedrich D."/>
            <person name="Gadbois L."/>
            <person name="Gearin G."/>
            <person name="Gearin C.R."/>
            <person name="Giannoukos G."/>
            <person name="Goode T."/>
            <person name="Graham J."/>
            <person name="Grandbois E."/>
            <person name="Grewal S."/>
            <person name="Gyaltsen K."/>
            <person name="Hafez N."/>
            <person name="Hagos B."/>
            <person name="Hall J."/>
            <person name="Henson C."/>
            <person name="Hollinger A."/>
            <person name="Honan T."/>
            <person name="Huard M.D."/>
            <person name="Hughes L."/>
            <person name="Hurhula B."/>
            <person name="Husby M.E."/>
            <person name="Kamat A."/>
            <person name="Kanga B."/>
            <person name="Kashin S."/>
            <person name="Khazanovich D."/>
            <person name="Kisner P."/>
            <person name="Lance K."/>
            <person name="Lara M."/>
            <person name="Lee W."/>
            <person name="Lennon N."/>
            <person name="Letendre F."/>
            <person name="LeVine R."/>
            <person name="Lipovsky A."/>
            <person name="Liu X."/>
            <person name="Liu J."/>
            <person name="Liu S."/>
            <person name="Lokyitsang T."/>
            <person name="Lokyitsang Y."/>
            <person name="Lubonja R."/>
            <person name="Lui A."/>
            <person name="MacDonald P."/>
            <person name="Magnisalis V."/>
            <person name="Maru K."/>
            <person name="Matthews C."/>
            <person name="McCusker W."/>
            <person name="McDonough S."/>
            <person name="Mehta T."/>
            <person name="Meldrim J."/>
            <person name="Meneus L."/>
            <person name="Mihai O."/>
            <person name="Mihalev A."/>
            <person name="Mihova T."/>
            <person name="Mittelman R."/>
            <person name="Mlenga V."/>
            <person name="Montmayeur A."/>
            <person name="Mulrain L."/>
            <person name="Navidi A."/>
            <person name="Naylor J."/>
            <person name="Negash T."/>
            <person name="Nguyen T."/>
            <person name="Nguyen N."/>
            <person name="Nicol R."/>
            <person name="Norbu C."/>
            <person name="Norbu N."/>
            <person name="Novod N."/>
            <person name="O'Neill B."/>
            <person name="Osman S."/>
            <person name="Markiewicz E."/>
            <person name="Oyono O.L."/>
            <person name="Patti C."/>
            <person name="Phunkhang P."/>
            <person name="Pierre F."/>
            <person name="Priest M."/>
            <person name="Raghuraman S."/>
            <person name="Rege F."/>
            <person name="Reyes R."/>
            <person name="Rise C."/>
            <person name="Rogov P."/>
            <person name="Ross K."/>
            <person name="Ryan E."/>
            <person name="Settipalli S."/>
            <person name="Shea T."/>
            <person name="Sherpa N."/>
            <person name="Shi L."/>
            <person name="Shih D."/>
            <person name="Sparrow T."/>
            <person name="Spaulding J."/>
            <person name="Stalker J."/>
            <person name="Stange-Thomann N."/>
            <person name="Stavropoulos S."/>
            <person name="Stone C."/>
            <person name="Strader C."/>
            <person name="Tesfaye S."/>
            <person name="Thomson T."/>
            <person name="Thoulutsang Y."/>
            <person name="Thoulutsang D."/>
            <person name="Topham K."/>
            <person name="Topping I."/>
            <person name="Tsamla T."/>
            <person name="Vassiliev H."/>
            <person name="Vo A."/>
            <person name="Wangchuk T."/>
            <person name="Wangdi T."/>
            <person name="Weiand M."/>
            <person name="Wilkinson J."/>
            <person name="Wilson A."/>
            <person name="Yadav S."/>
            <person name="Young G."/>
            <person name="Yu Q."/>
            <person name="Zembek L."/>
            <person name="Zhong D."/>
            <person name="Zimmer A."/>
            <person name="Zwirko Z."/>
            <person name="Jaffe D.B."/>
            <person name="Alvarez P."/>
            <person name="Brockman W."/>
            <person name="Butler J."/>
            <person name="Chin C."/>
            <person name="Gnerre S."/>
            <person name="Grabherr M."/>
            <person name="Kleber M."/>
            <person name="Mauceli E."/>
            <person name="MacCallum I."/>
        </authorList>
    </citation>
    <scope>NUCLEOTIDE SEQUENCE [LARGE SCALE GENOMIC DNA]</scope>
    <source>
        <strain evidence="5">MSH-3 / Tucson 14011-0111.49</strain>
    </source>
</reference>
<sequence>MERERVTPKSYPTGLIDKDWSKRELFFKSNSQRFLDAVHDLEVRDDDVWVVTLPKCGTTWMQELVWLLINDCNFEAALAKDLELRSPFVEFNFNAHGDDSKVFAVQDVDSPRVIKSHLPLPLLPAQLWQKRHKVVYVFRNPLDALVSRYYHGVTYGHNYGKTLAQFIEENLDTDATFRNAIEHAHEFYQLRHEPWLYYTSFERMKKDLRAVVEDLCRFLNKPIVDQPMDQLLKHLSFEEMKKNPTTNHLWEISQVNHKDAGKEKHNFVRRGKVNGYKDELSGEQIEKANHYIQRCLEEKAVTLDELLLLNDP</sequence>
<name>B4GHU5_DROPE</name>